<dbReference type="InterPro" id="IPR000522">
    <property type="entry name" value="ABC_transptr_permease_BtuC"/>
</dbReference>
<proteinExistence type="inferred from homology"/>
<dbReference type="Pfam" id="PF01032">
    <property type="entry name" value="FecCD"/>
    <property type="match status" value="1"/>
</dbReference>
<dbReference type="GO" id="GO:0022857">
    <property type="term" value="F:transmembrane transporter activity"/>
    <property type="evidence" value="ECO:0007669"/>
    <property type="project" value="InterPro"/>
</dbReference>
<feature type="transmembrane region" description="Helical" evidence="8">
    <location>
        <begin position="339"/>
        <end position="359"/>
    </location>
</feature>
<dbReference type="PANTHER" id="PTHR30472">
    <property type="entry name" value="FERRIC ENTEROBACTIN TRANSPORT SYSTEM PERMEASE PROTEIN"/>
    <property type="match status" value="1"/>
</dbReference>
<feature type="transmembrane region" description="Helical" evidence="8">
    <location>
        <begin position="311"/>
        <end position="333"/>
    </location>
</feature>
<sequence>MSQATLPSTEFPPTAVPQPARVPVRAGWRVVLLVGLGGVAVLLAVLAVSLGSVRIPVPDVVRAILGEPTETASWAFIVTEIRIPRALTGLLAGAALGVAGLKMQTLFRNPLADPHLLGVNAGASFGVSLVLLGGGSALTGGVALSTMEGLGTVTAAALGAAAVMAVMLLVAALIRSTVIVIVIGVMVNAFVLAMVDMLVYYAQPEAVKTFTDWSAGSFQSVTWQALPVLAGMVLAGLVLAVLSVKRLNLFLLGEGYAESLGVSVRAFRWTLMAGAALLAGAVTAHAGPIAFLGIAAPHLARGLLRTADHRYLIPGAAVLGATIAVSAGILSQLPGSEAVLPLNTTLALLGAPVVTWVLVRLGRGGRGLEV</sequence>
<dbReference type="Gene3D" id="1.10.3470.10">
    <property type="entry name" value="ABC transporter involved in vitamin B12 uptake, BtuC"/>
    <property type="match status" value="1"/>
</dbReference>
<evidence type="ECO:0000256" key="1">
    <source>
        <dbReference type="ARBA" id="ARBA00004651"/>
    </source>
</evidence>
<keyword evidence="10" id="KW-1185">Reference proteome</keyword>
<organism evidence="9 10">
    <name type="scientific">Crossiella cryophila</name>
    <dbReference type="NCBI Taxonomy" id="43355"/>
    <lineage>
        <taxon>Bacteria</taxon>
        <taxon>Bacillati</taxon>
        <taxon>Actinomycetota</taxon>
        <taxon>Actinomycetes</taxon>
        <taxon>Pseudonocardiales</taxon>
        <taxon>Pseudonocardiaceae</taxon>
        <taxon>Crossiella</taxon>
    </lineage>
</organism>
<feature type="transmembrane region" description="Helical" evidence="8">
    <location>
        <begin position="150"/>
        <end position="171"/>
    </location>
</feature>
<evidence type="ECO:0000256" key="5">
    <source>
        <dbReference type="ARBA" id="ARBA00022692"/>
    </source>
</evidence>
<accession>A0A7W7CKW4</accession>
<feature type="transmembrane region" description="Helical" evidence="8">
    <location>
        <begin position="273"/>
        <end position="299"/>
    </location>
</feature>
<keyword evidence="5 8" id="KW-0812">Transmembrane</keyword>
<dbReference type="SUPFAM" id="SSF81345">
    <property type="entry name" value="ABC transporter involved in vitamin B12 uptake, BtuC"/>
    <property type="match status" value="1"/>
</dbReference>
<reference evidence="9 10" key="1">
    <citation type="submission" date="2020-08" db="EMBL/GenBank/DDBJ databases">
        <title>Sequencing the genomes of 1000 actinobacteria strains.</title>
        <authorList>
            <person name="Klenk H.-P."/>
        </authorList>
    </citation>
    <scope>NUCLEOTIDE SEQUENCE [LARGE SCALE GENOMIC DNA]</scope>
    <source>
        <strain evidence="9 10">DSM 44230</strain>
    </source>
</reference>
<dbReference type="PANTHER" id="PTHR30472:SF41">
    <property type="entry name" value="TRANSPORT SYSTEM PERMEASE PROTEIN"/>
    <property type="match status" value="1"/>
</dbReference>
<dbReference type="GO" id="GO:0005886">
    <property type="term" value="C:plasma membrane"/>
    <property type="evidence" value="ECO:0007669"/>
    <property type="project" value="UniProtKB-SubCell"/>
</dbReference>
<keyword evidence="3" id="KW-0813">Transport</keyword>
<dbReference type="EMBL" id="JACHMH010000001">
    <property type="protein sequence ID" value="MBB4681663.1"/>
    <property type="molecule type" value="Genomic_DNA"/>
</dbReference>
<dbReference type="GO" id="GO:0033214">
    <property type="term" value="P:siderophore-iron import into cell"/>
    <property type="evidence" value="ECO:0007669"/>
    <property type="project" value="TreeGrafter"/>
</dbReference>
<evidence type="ECO:0000313" key="9">
    <source>
        <dbReference type="EMBL" id="MBB4681663.1"/>
    </source>
</evidence>
<dbReference type="AlphaFoldDB" id="A0A7W7CKW4"/>
<dbReference type="Proteomes" id="UP000533598">
    <property type="component" value="Unassembled WGS sequence"/>
</dbReference>
<evidence type="ECO:0000256" key="4">
    <source>
        <dbReference type="ARBA" id="ARBA00022475"/>
    </source>
</evidence>
<feature type="transmembrane region" description="Helical" evidence="8">
    <location>
        <begin position="30"/>
        <end position="50"/>
    </location>
</feature>
<evidence type="ECO:0000256" key="3">
    <source>
        <dbReference type="ARBA" id="ARBA00022448"/>
    </source>
</evidence>
<feature type="transmembrane region" description="Helical" evidence="8">
    <location>
        <begin position="83"/>
        <end position="101"/>
    </location>
</feature>
<feature type="transmembrane region" description="Helical" evidence="8">
    <location>
        <begin position="178"/>
        <end position="201"/>
    </location>
</feature>
<feature type="transmembrane region" description="Helical" evidence="8">
    <location>
        <begin position="221"/>
        <end position="242"/>
    </location>
</feature>
<dbReference type="CDD" id="cd06550">
    <property type="entry name" value="TM_ABC_iron-siderophores_like"/>
    <property type="match status" value="1"/>
</dbReference>
<keyword evidence="4" id="KW-1003">Cell membrane</keyword>
<evidence type="ECO:0000313" key="10">
    <source>
        <dbReference type="Proteomes" id="UP000533598"/>
    </source>
</evidence>
<evidence type="ECO:0000256" key="8">
    <source>
        <dbReference type="SAM" id="Phobius"/>
    </source>
</evidence>
<dbReference type="RefSeq" id="WP_185008405.1">
    <property type="nucleotide sequence ID" value="NZ_JACHMH010000001.1"/>
</dbReference>
<comment type="subcellular location">
    <subcellularLocation>
        <location evidence="1">Cell membrane</location>
        <topology evidence="1">Multi-pass membrane protein</topology>
    </subcellularLocation>
</comment>
<keyword evidence="7 8" id="KW-0472">Membrane</keyword>
<evidence type="ECO:0000256" key="6">
    <source>
        <dbReference type="ARBA" id="ARBA00022989"/>
    </source>
</evidence>
<comment type="similarity">
    <text evidence="2">Belongs to the binding-protein-dependent transport system permease family. FecCD subfamily.</text>
</comment>
<protein>
    <submittedName>
        <fullName evidence="9">Iron complex transport system permease protein</fullName>
    </submittedName>
</protein>
<dbReference type="InterPro" id="IPR037294">
    <property type="entry name" value="ABC_BtuC-like"/>
</dbReference>
<name>A0A7W7CKW4_9PSEU</name>
<evidence type="ECO:0000256" key="2">
    <source>
        <dbReference type="ARBA" id="ARBA00007935"/>
    </source>
</evidence>
<keyword evidence="6 8" id="KW-1133">Transmembrane helix</keyword>
<evidence type="ECO:0000256" key="7">
    <source>
        <dbReference type="ARBA" id="ARBA00023136"/>
    </source>
</evidence>
<gene>
    <name evidence="9" type="ORF">HNR67_007781</name>
</gene>
<feature type="transmembrane region" description="Helical" evidence="8">
    <location>
        <begin position="122"/>
        <end position="144"/>
    </location>
</feature>
<comment type="caution">
    <text evidence="9">The sequence shown here is derived from an EMBL/GenBank/DDBJ whole genome shotgun (WGS) entry which is preliminary data.</text>
</comment>